<proteinExistence type="inferred from homology"/>
<evidence type="ECO:0000256" key="3">
    <source>
        <dbReference type="ARBA" id="ARBA00022448"/>
    </source>
</evidence>
<keyword evidence="3" id="KW-0813">Transport</keyword>
<evidence type="ECO:0000256" key="7">
    <source>
        <dbReference type="ARBA" id="ARBA00023136"/>
    </source>
</evidence>
<feature type="transmembrane region" description="Helical" evidence="8">
    <location>
        <begin position="24"/>
        <end position="43"/>
    </location>
</feature>
<feature type="transmembrane region" description="Helical" evidence="8">
    <location>
        <begin position="55"/>
        <end position="72"/>
    </location>
</feature>
<dbReference type="Proteomes" id="UP000010716">
    <property type="component" value="Unassembled WGS sequence"/>
</dbReference>
<protein>
    <submittedName>
        <fullName evidence="9">Cytochrome c-type biogenesis protein CcmB</fullName>
    </submittedName>
    <submittedName>
        <fullName evidence="10">Heme exporter protein CcmB</fullName>
    </submittedName>
</protein>
<dbReference type="GO" id="GO:0015232">
    <property type="term" value="F:heme transmembrane transporter activity"/>
    <property type="evidence" value="ECO:0007669"/>
    <property type="project" value="InterPro"/>
</dbReference>
<feature type="transmembrane region" description="Helical" evidence="8">
    <location>
        <begin position="129"/>
        <end position="149"/>
    </location>
</feature>
<keyword evidence="12" id="KW-1185">Reference proteome</keyword>
<dbReference type="AlphaFoldDB" id="F5L3F1"/>
<dbReference type="EMBL" id="AFCE01000042">
    <property type="protein sequence ID" value="EGL84130.1"/>
    <property type="molecule type" value="Genomic_DNA"/>
</dbReference>
<reference evidence="9 11" key="1">
    <citation type="journal article" date="2011" name="J. Bacteriol.">
        <title>Draft genome sequence of the thermoalkaliphilic Caldalkalibacillus thermarum strain TA2.A1.</title>
        <authorList>
            <person name="Kalamorz F."/>
            <person name="Keis S."/>
            <person name="McMillan D.G."/>
            <person name="Olsson K."/>
            <person name="Stanton J.A."/>
            <person name="Stockwell P."/>
            <person name="Black M.A."/>
            <person name="Klingeman D.M."/>
            <person name="Land M.L."/>
            <person name="Han C.S."/>
            <person name="Martin S.L."/>
            <person name="Becher S.A."/>
            <person name="Peddie C.J."/>
            <person name="Morgan H.W."/>
            <person name="Matthies D."/>
            <person name="Preiss L."/>
            <person name="Meier T."/>
            <person name="Brown S.D."/>
            <person name="Cook G.M."/>
        </authorList>
    </citation>
    <scope>NUCLEOTIDE SEQUENCE [LARGE SCALE GENOMIC DNA]</scope>
    <source>
        <strain evidence="9 11">TA2.A1</strain>
    </source>
</reference>
<evidence type="ECO:0000256" key="6">
    <source>
        <dbReference type="ARBA" id="ARBA00022989"/>
    </source>
</evidence>
<keyword evidence="6 8" id="KW-1133">Transmembrane helix</keyword>
<reference evidence="10 12" key="2">
    <citation type="journal article" date="2020" name="Extremophiles">
        <title>Genomic analysis of Caldalkalibacillus thermarum TA2.A1 reveals aerobic alkaliphilic metabolism and evolutionary hallmarks linking alkaliphilic bacteria and plant life.</title>
        <authorList>
            <person name="de Jong S.I."/>
            <person name="van den Broek M.A."/>
            <person name="Merkel A.Y."/>
            <person name="de la Torre Cortes P."/>
            <person name="Kalamorz F."/>
            <person name="Cook G.M."/>
            <person name="van Loosdrecht M.C.M."/>
            <person name="McMillan D.G.G."/>
        </authorList>
    </citation>
    <scope>NUCLEOTIDE SEQUENCE [LARGE SCALE GENOMIC DNA]</scope>
    <source>
        <strain evidence="10 12">TA2.A1</strain>
    </source>
</reference>
<dbReference type="Pfam" id="PF03379">
    <property type="entry name" value="CcmB"/>
    <property type="match status" value="1"/>
</dbReference>
<dbReference type="RefSeq" id="WP_007502422.1">
    <property type="nucleotide sequence ID" value="NZ_AFCE01000042.1"/>
</dbReference>
<feature type="transmembrane region" description="Helical" evidence="8">
    <location>
        <begin position="194"/>
        <end position="219"/>
    </location>
</feature>
<dbReference type="PANTHER" id="PTHR30070:SF1">
    <property type="entry name" value="CYTOCHROME C BIOGENESIS B-RELATED"/>
    <property type="match status" value="1"/>
</dbReference>
<dbReference type="Proteomes" id="UP000825179">
    <property type="component" value="Chromosome"/>
</dbReference>
<dbReference type="PANTHER" id="PTHR30070">
    <property type="entry name" value="HEME EXPORTER PROTEIN B"/>
    <property type="match status" value="1"/>
</dbReference>
<evidence type="ECO:0000256" key="2">
    <source>
        <dbReference type="ARBA" id="ARBA00010544"/>
    </source>
</evidence>
<dbReference type="KEGG" id="cthu:HUR95_07350"/>
<evidence type="ECO:0000256" key="8">
    <source>
        <dbReference type="SAM" id="Phobius"/>
    </source>
</evidence>
<dbReference type="InterPro" id="IPR003544">
    <property type="entry name" value="Cyt_c_biogenesis_CcmB"/>
</dbReference>
<dbReference type="GO" id="GO:1903607">
    <property type="term" value="P:cytochrome c biosynthetic process"/>
    <property type="evidence" value="ECO:0007669"/>
    <property type="project" value="TreeGrafter"/>
</dbReference>
<comment type="subcellular location">
    <subcellularLocation>
        <location evidence="1">Membrane</location>
        <topology evidence="1">Multi-pass membrane protein</topology>
    </subcellularLocation>
</comment>
<organism evidence="9 11">
    <name type="scientific">Caldalkalibacillus thermarum (strain TA2.A1)</name>
    <dbReference type="NCBI Taxonomy" id="986075"/>
    <lineage>
        <taxon>Bacteria</taxon>
        <taxon>Bacillati</taxon>
        <taxon>Bacillota</taxon>
        <taxon>Bacilli</taxon>
        <taxon>Bacillales</taxon>
        <taxon>Bacillaceae</taxon>
        <taxon>Caldalkalibacillus</taxon>
    </lineage>
</organism>
<feature type="transmembrane region" description="Helical" evidence="8">
    <location>
        <begin position="103"/>
        <end position="123"/>
    </location>
</feature>
<accession>F5L3F1</accession>
<name>F5L3F1_CALTT</name>
<gene>
    <name evidence="9" type="ORF">CathTA2_0312</name>
    <name evidence="10" type="ORF">HUR95_07350</name>
</gene>
<dbReference type="GO" id="GO:0005886">
    <property type="term" value="C:plasma membrane"/>
    <property type="evidence" value="ECO:0007669"/>
    <property type="project" value="TreeGrafter"/>
</dbReference>
<evidence type="ECO:0000256" key="5">
    <source>
        <dbReference type="ARBA" id="ARBA00022748"/>
    </source>
</evidence>
<dbReference type="EMBL" id="CP082237">
    <property type="protein sequence ID" value="QZT35037.1"/>
    <property type="molecule type" value="Genomic_DNA"/>
</dbReference>
<evidence type="ECO:0000313" key="12">
    <source>
        <dbReference type="Proteomes" id="UP000825179"/>
    </source>
</evidence>
<dbReference type="eggNOG" id="COG2386">
    <property type="taxonomic scope" value="Bacteria"/>
</dbReference>
<evidence type="ECO:0000313" key="9">
    <source>
        <dbReference type="EMBL" id="EGL84130.1"/>
    </source>
</evidence>
<keyword evidence="7 8" id="KW-0472">Membrane</keyword>
<dbReference type="OrthoDB" id="9812809at2"/>
<comment type="similarity">
    <text evidence="2">Belongs to the CcmB/CycW/HelB family.</text>
</comment>
<reference evidence="10" key="3">
    <citation type="submission" date="2021-08" db="EMBL/GenBank/DDBJ databases">
        <authorList>
            <person name="de Jong S."/>
            <person name="van den Broek M."/>
            <person name="Merkel A."/>
            <person name="de la Torre Cortes P."/>
            <person name="Kalamorz F."/>
            <person name="Cook G."/>
            <person name="van Loosdrecht M."/>
            <person name="McMillan D."/>
        </authorList>
    </citation>
    <scope>NUCLEOTIDE SEQUENCE</scope>
    <source>
        <strain evidence="10">TA2.A1</strain>
    </source>
</reference>
<evidence type="ECO:0000313" key="10">
    <source>
        <dbReference type="EMBL" id="QZT35037.1"/>
    </source>
</evidence>
<feature type="transmembrane region" description="Helical" evidence="8">
    <location>
        <begin position="161"/>
        <end position="182"/>
    </location>
</feature>
<keyword evidence="5" id="KW-0201">Cytochrome c-type biogenesis</keyword>
<evidence type="ECO:0000256" key="1">
    <source>
        <dbReference type="ARBA" id="ARBA00004141"/>
    </source>
</evidence>
<dbReference type="GO" id="GO:0017004">
    <property type="term" value="P:cytochrome complex assembly"/>
    <property type="evidence" value="ECO:0007669"/>
    <property type="project" value="UniProtKB-KW"/>
</dbReference>
<sequence>MSYLKVVWRIIHKDMVLEWRQKSYFVSILLLGLLLVWISSMALESVSLREKGAGLIWVIFLSISGLCNYQLLHKELKNGAWTGLLYAPVDTSAIFFGKWLCHFSLILFVKFILIPVYLILFDLPVASPFLFALTLFLGSSGYTLVSTFLSSLTLRSTRGAVLLPVLQLPLLVPLFLAAVSLTEQAIYGVNQWPWQWLALLILYNLIFVIIPWVLFPFVLEVER</sequence>
<keyword evidence="4 8" id="KW-0812">Transmembrane</keyword>
<evidence type="ECO:0000313" key="11">
    <source>
        <dbReference type="Proteomes" id="UP000010716"/>
    </source>
</evidence>
<evidence type="ECO:0000256" key="4">
    <source>
        <dbReference type="ARBA" id="ARBA00022692"/>
    </source>
</evidence>